<dbReference type="Pfam" id="PF16344">
    <property type="entry name" value="FecR_C"/>
    <property type="match status" value="1"/>
</dbReference>
<name>A0ABQ1VBZ8_9BACT</name>
<feature type="domain" description="Protein FecR C-terminal" evidence="2">
    <location>
        <begin position="273"/>
        <end position="338"/>
    </location>
</feature>
<proteinExistence type="predicted"/>
<keyword evidence="4" id="KW-1185">Reference proteome</keyword>
<dbReference type="EMBL" id="BMIU01000026">
    <property type="protein sequence ID" value="GGF47069.1"/>
    <property type="molecule type" value="Genomic_DNA"/>
</dbReference>
<evidence type="ECO:0000259" key="2">
    <source>
        <dbReference type="Pfam" id="PF16344"/>
    </source>
</evidence>
<gene>
    <name evidence="3" type="ORF">GCM10011339_39490</name>
</gene>
<comment type="caution">
    <text evidence="3">The sequence shown here is derived from an EMBL/GenBank/DDBJ whole genome shotgun (WGS) entry which is preliminary data.</text>
</comment>
<dbReference type="Gene3D" id="3.55.50.30">
    <property type="match status" value="1"/>
</dbReference>
<dbReference type="InterPro" id="IPR006860">
    <property type="entry name" value="FecR"/>
</dbReference>
<dbReference type="Pfam" id="PF04773">
    <property type="entry name" value="FecR"/>
    <property type="match status" value="1"/>
</dbReference>
<dbReference type="RefSeq" id="WP_137402896.1">
    <property type="nucleotide sequence ID" value="NZ_BMIU01000026.1"/>
</dbReference>
<dbReference type="PIRSF" id="PIRSF018266">
    <property type="entry name" value="FecR"/>
    <property type="match status" value="1"/>
</dbReference>
<dbReference type="InterPro" id="IPR032508">
    <property type="entry name" value="FecR_C"/>
</dbReference>
<sequence length="342" mass="38991">MMAHNNIYIPEEIRELLRKLLSGTPLQEQELAQLNQWYDDVYDEGWESVDKDLGQRMYLQIHESIAKVNSEQTRKDSPGLRLRSLRSASSGWKTQTWLRAAMVTFLLVATALVVYVSQHDTHTSPNQAEEWITYQNPAGQKSKVQLPDGSIIYINAATAVKYQKGFGQSHRDLFLEGESYFEVAKDSIPFRVYSGGLVTEAVGTSFNISTYDATSIRVQLTSGIVKVYDAFEGNAQVKLMPGEEVRLKDGQLSSVFIFDINQAIAWKEGTIWLQKTPLSEVISILERWYDVDITVTNPPKEKVLLTGEFKNAMLTHLLESLSYSYRFDYKIDKKNITITFNY</sequence>
<dbReference type="Gene3D" id="2.60.120.1440">
    <property type="match status" value="1"/>
</dbReference>
<evidence type="ECO:0000313" key="3">
    <source>
        <dbReference type="EMBL" id="GGF47069.1"/>
    </source>
</evidence>
<dbReference type="InterPro" id="IPR012373">
    <property type="entry name" value="Ferrdict_sens_TM"/>
</dbReference>
<evidence type="ECO:0000259" key="1">
    <source>
        <dbReference type="Pfam" id="PF04773"/>
    </source>
</evidence>
<evidence type="ECO:0008006" key="5">
    <source>
        <dbReference type="Google" id="ProtNLM"/>
    </source>
</evidence>
<dbReference type="PANTHER" id="PTHR30273">
    <property type="entry name" value="PERIPLASMIC SIGNAL SENSOR AND SIGMA FACTOR ACTIVATOR FECR-RELATED"/>
    <property type="match status" value="1"/>
</dbReference>
<reference evidence="4" key="1">
    <citation type="journal article" date="2019" name="Int. J. Syst. Evol. Microbiol.">
        <title>The Global Catalogue of Microorganisms (GCM) 10K type strain sequencing project: providing services to taxonomists for standard genome sequencing and annotation.</title>
        <authorList>
            <consortium name="The Broad Institute Genomics Platform"/>
            <consortium name="The Broad Institute Genome Sequencing Center for Infectious Disease"/>
            <person name="Wu L."/>
            <person name="Ma J."/>
        </authorList>
    </citation>
    <scope>NUCLEOTIDE SEQUENCE [LARGE SCALE GENOMIC DNA]</scope>
    <source>
        <strain evidence="4">CGMCC 1.15407</strain>
    </source>
</reference>
<dbReference type="Proteomes" id="UP000647339">
    <property type="component" value="Unassembled WGS sequence"/>
</dbReference>
<accession>A0ABQ1VBZ8</accession>
<feature type="domain" description="FecR protein" evidence="1">
    <location>
        <begin position="136"/>
        <end position="226"/>
    </location>
</feature>
<organism evidence="3 4">
    <name type="scientific">Echinicola rosea</name>
    <dbReference type="NCBI Taxonomy" id="1807691"/>
    <lineage>
        <taxon>Bacteria</taxon>
        <taxon>Pseudomonadati</taxon>
        <taxon>Bacteroidota</taxon>
        <taxon>Cytophagia</taxon>
        <taxon>Cytophagales</taxon>
        <taxon>Cyclobacteriaceae</taxon>
        <taxon>Echinicola</taxon>
    </lineage>
</organism>
<evidence type="ECO:0000313" key="4">
    <source>
        <dbReference type="Proteomes" id="UP000647339"/>
    </source>
</evidence>
<dbReference type="PANTHER" id="PTHR30273:SF2">
    <property type="entry name" value="PROTEIN FECR"/>
    <property type="match status" value="1"/>
</dbReference>
<protein>
    <recommendedName>
        <fullName evidence="5">FecR family protein</fullName>
    </recommendedName>
</protein>